<comment type="caution">
    <text evidence="12">The sequence shown here is derived from an EMBL/GenBank/DDBJ whole genome shotgun (WGS) entry which is preliminary data.</text>
</comment>
<organism evidence="12 13">
    <name type="scientific">Stephania yunnanensis</name>
    <dbReference type="NCBI Taxonomy" id="152371"/>
    <lineage>
        <taxon>Eukaryota</taxon>
        <taxon>Viridiplantae</taxon>
        <taxon>Streptophyta</taxon>
        <taxon>Embryophyta</taxon>
        <taxon>Tracheophyta</taxon>
        <taxon>Spermatophyta</taxon>
        <taxon>Magnoliopsida</taxon>
        <taxon>Ranunculales</taxon>
        <taxon>Menispermaceae</taxon>
        <taxon>Menispermoideae</taxon>
        <taxon>Cissampelideae</taxon>
        <taxon>Stephania</taxon>
    </lineage>
</organism>
<evidence type="ECO:0000256" key="9">
    <source>
        <dbReference type="ARBA" id="ARBA00023242"/>
    </source>
</evidence>
<dbReference type="Proteomes" id="UP001420932">
    <property type="component" value="Unassembled WGS sequence"/>
</dbReference>
<keyword evidence="4" id="KW-1017">Isopeptide bond</keyword>
<dbReference type="InterPro" id="IPR040221">
    <property type="entry name" value="CDCA7/CDA7L"/>
</dbReference>
<evidence type="ECO:0000256" key="1">
    <source>
        <dbReference type="ARBA" id="ARBA00004123"/>
    </source>
</evidence>
<dbReference type="AlphaFoldDB" id="A0AAP0PXV8"/>
<evidence type="ECO:0000256" key="5">
    <source>
        <dbReference type="ARBA" id="ARBA00022553"/>
    </source>
</evidence>
<evidence type="ECO:0000256" key="4">
    <source>
        <dbReference type="ARBA" id="ARBA00022499"/>
    </source>
</evidence>
<dbReference type="GO" id="GO:0005634">
    <property type="term" value="C:nucleus"/>
    <property type="evidence" value="ECO:0007669"/>
    <property type="project" value="UniProtKB-SubCell"/>
</dbReference>
<keyword evidence="13" id="KW-1185">Reference proteome</keyword>
<evidence type="ECO:0000256" key="10">
    <source>
        <dbReference type="SAM" id="MobiDB-lite"/>
    </source>
</evidence>
<feature type="domain" description="Zinc-finger" evidence="11">
    <location>
        <begin position="173"/>
        <end position="269"/>
    </location>
</feature>
<evidence type="ECO:0000313" key="13">
    <source>
        <dbReference type="Proteomes" id="UP001420932"/>
    </source>
</evidence>
<evidence type="ECO:0000256" key="8">
    <source>
        <dbReference type="ARBA" id="ARBA00023163"/>
    </source>
</evidence>
<dbReference type="PANTHER" id="PTHR31169">
    <property type="entry name" value="OS05G0300700 PROTEIN"/>
    <property type="match status" value="1"/>
</dbReference>
<dbReference type="GO" id="GO:0005737">
    <property type="term" value="C:cytoplasm"/>
    <property type="evidence" value="ECO:0007669"/>
    <property type="project" value="UniProtKB-SubCell"/>
</dbReference>
<evidence type="ECO:0000256" key="3">
    <source>
        <dbReference type="ARBA" id="ARBA00022490"/>
    </source>
</evidence>
<evidence type="ECO:0000256" key="2">
    <source>
        <dbReference type="ARBA" id="ARBA00004496"/>
    </source>
</evidence>
<evidence type="ECO:0000256" key="7">
    <source>
        <dbReference type="ARBA" id="ARBA00023015"/>
    </source>
</evidence>
<feature type="compositionally biased region" description="Basic and acidic residues" evidence="10">
    <location>
        <begin position="378"/>
        <end position="391"/>
    </location>
</feature>
<keyword evidence="6" id="KW-0832">Ubl conjugation</keyword>
<keyword evidence="8" id="KW-0804">Transcription</keyword>
<keyword evidence="9" id="KW-0539">Nucleus</keyword>
<evidence type="ECO:0000256" key="6">
    <source>
        <dbReference type="ARBA" id="ARBA00022843"/>
    </source>
</evidence>
<name>A0AAP0PXV8_9MAGN</name>
<evidence type="ECO:0000313" key="12">
    <source>
        <dbReference type="EMBL" id="KAK9160358.1"/>
    </source>
</evidence>
<dbReference type="InterPro" id="IPR018866">
    <property type="entry name" value="Znf-4CXXC_R1"/>
</dbReference>
<protein>
    <recommendedName>
        <fullName evidence="11">Zinc-finger domain-containing protein</fullName>
    </recommendedName>
</protein>
<evidence type="ECO:0000259" key="11">
    <source>
        <dbReference type="Pfam" id="PF10497"/>
    </source>
</evidence>
<feature type="region of interest" description="Disordered" evidence="10">
    <location>
        <begin position="319"/>
        <end position="392"/>
    </location>
</feature>
<dbReference type="Pfam" id="PF10497">
    <property type="entry name" value="zf-4CXXC_R1"/>
    <property type="match status" value="1"/>
</dbReference>
<dbReference type="EMBL" id="JBBNAF010000003">
    <property type="protein sequence ID" value="KAK9160358.1"/>
    <property type="molecule type" value="Genomic_DNA"/>
</dbReference>
<reference evidence="12 13" key="1">
    <citation type="submission" date="2024-01" db="EMBL/GenBank/DDBJ databases">
        <title>Genome assemblies of Stephania.</title>
        <authorList>
            <person name="Yang L."/>
        </authorList>
    </citation>
    <scope>NUCLEOTIDE SEQUENCE [LARGE SCALE GENOMIC DNA]</scope>
    <source>
        <strain evidence="12">YNDBR</strain>
        <tissue evidence="12">Leaf</tissue>
    </source>
</reference>
<keyword evidence="7" id="KW-0805">Transcription regulation</keyword>
<comment type="subcellular location">
    <subcellularLocation>
        <location evidence="2">Cytoplasm</location>
    </subcellularLocation>
    <subcellularLocation>
        <location evidence="1">Nucleus</location>
    </subcellularLocation>
</comment>
<dbReference type="PANTHER" id="PTHR31169:SF23">
    <property type="entry name" value="OS03G0572250 PROTEIN"/>
    <property type="match status" value="1"/>
</dbReference>
<gene>
    <name evidence="12" type="ORF">Syun_006699</name>
</gene>
<feature type="region of interest" description="Disordered" evidence="10">
    <location>
        <begin position="77"/>
        <end position="126"/>
    </location>
</feature>
<proteinExistence type="predicted"/>
<sequence length="498" mass="55401">MVTLRKRVRTVESTAANEKPIIDNTTGGTDVSDGRSVAAGYYEQCRVKRIKENMERMQELGIRDRSVKLKSDLLVAHNKRNHTKPPKSSSSPPFPLLSSQPPRRSSRLQNATSVNYSDKPVKKENTEADVDAMVGEGLNPEIYTEEQEKLLGSCEESWTLFVDGCGSDGKRIYDSVMGKTCHQCRQKTLGHRTHCSKCNLVQGQFCGDCLYMRYGENVLEANKNPDWICPVCRGICNCSLCRQAKGWPPTGSLYRKILRLGFKSVAHYLIQTRRPQTNSENTCIDDAISARGSLPFAESGEETGCKDCASADNTLCEAPKTEFEDGENNDEIKREEDESLNMESDPNIDAEENPECKGSLVDDNRQPEALETGFENGKSNHETTGEEDKYPYLDSKLGINGAVAERGSNANAEENFECKYCPIADSSQDKASKTEIEYGKSNDEMKGGEDESLNLDSKHDISNAVVQGRPNIDLHKVRATESTSEIIAGILKRRHRRS</sequence>
<feature type="compositionally biased region" description="Low complexity" evidence="10">
    <location>
        <begin position="86"/>
        <end position="103"/>
    </location>
</feature>
<accession>A0AAP0PXV8</accession>
<keyword evidence="3" id="KW-0963">Cytoplasm</keyword>
<keyword evidence="5" id="KW-0597">Phosphoprotein</keyword>
<dbReference type="GO" id="GO:0006355">
    <property type="term" value="P:regulation of DNA-templated transcription"/>
    <property type="evidence" value="ECO:0007669"/>
    <property type="project" value="InterPro"/>
</dbReference>